<dbReference type="EMBL" id="JAUIZM010000011">
    <property type="protein sequence ID" value="KAK1357018.1"/>
    <property type="molecule type" value="Genomic_DNA"/>
</dbReference>
<keyword evidence="2" id="KW-1185">Reference proteome</keyword>
<gene>
    <name evidence="1" type="ORF">POM88_050274</name>
</gene>
<evidence type="ECO:0000313" key="2">
    <source>
        <dbReference type="Proteomes" id="UP001237642"/>
    </source>
</evidence>
<accession>A0AAD8M2H5</accession>
<dbReference type="AlphaFoldDB" id="A0AAD8M2H5"/>
<dbReference type="Proteomes" id="UP001237642">
    <property type="component" value="Unassembled WGS sequence"/>
</dbReference>
<protein>
    <submittedName>
        <fullName evidence="1">Uncharacterized protein</fullName>
    </submittedName>
</protein>
<reference evidence="1" key="2">
    <citation type="submission" date="2023-05" db="EMBL/GenBank/DDBJ databases">
        <authorList>
            <person name="Schelkunov M.I."/>
        </authorList>
    </citation>
    <scope>NUCLEOTIDE SEQUENCE</scope>
    <source>
        <strain evidence="1">Hsosn_3</strain>
        <tissue evidence="1">Leaf</tissue>
    </source>
</reference>
<name>A0AAD8M2H5_9APIA</name>
<sequence>MKNVATFLASEFLGNGDSPKESLKLAKCFPDKSLHVCLRVMHFRARSQQFSQSAVHLFDYLPLKNHSSHNFRFISLLELEKFCNQTLHTYLAPLARHVDLESYIQRIANGDITSFHTQQPITTLALLKAPFLLEADRKQIAISSRETCETYMLYNLSEFESLLIVSNYPEILKEVDNIFLSTEIEIVSSAKVNLLHWEDTQTHKLSPLPSLSNLQDGEEHWKKPPVGTIKLNVDAAIFEEDKFGFGCVPRNHHGSLVEAKRGCFAGGVPPDIAEVVGFKRGR</sequence>
<evidence type="ECO:0000313" key="1">
    <source>
        <dbReference type="EMBL" id="KAK1357018.1"/>
    </source>
</evidence>
<comment type="caution">
    <text evidence="1">The sequence shown here is derived from an EMBL/GenBank/DDBJ whole genome shotgun (WGS) entry which is preliminary data.</text>
</comment>
<proteinExistence type="predicted"/>
<reference evidence="1" key="1">
    <citation type="submission" date="2023-02" db="EMBL/GenBank/DDBJ databases">
        <title>Genome of toxic invasive species Heracleum sosnowskyi carries increased number of genes despite the absence of recent whole-genome duplications.</title>
        <authorList>
            <person name="Schelkunov M."/>
            <person name="Shtratnikova V."/>
            <person name="Makarenko M."/>
            <person name="Klepikova A."/>
            <person name="Omelchenko D."/>
            <person name="Novikova G."/>
            <person name="Obukhova E."/>
            <person name="Bogdanov V."/>
            <person name="Penin A."/>
            <person name="Logacheva M."/>
        </authorList>
    </citation>
    <scope>NUCLEOTIDE SEQUENCE</scope>
    <source>
        <strain evidence="1">Hsosn_3</strain>
        <tissue evidence="1">Leaf</tissue>
    </source>
</reference>
<organism evidence="1 2">
    <name type="scientific">Heracleum sosnowskyi</name>
    <dbReference type="NCBI Taxonomy" id="360622"/>
    <lineage>
        <taxon>Eukaryota</taxon>
        <taxon>Viridiplantae</taxon>
        <taxon>Streptophyta</taxon>
        <taxon>Embryophyta</taxon>
        <taxon>Tracheophyta</taxon>
        <taxon>Spermatophyta</taxon>
        <taxon>Magnoliopsida</taxon>
        <taxon>eudicotyledons</taxon>
        <taxon>Gunneridae</taxon>
        <taxon>Pentapetalae</taxon>
        <taxon>asterids</taxon>
        <taxon>campanulids</taxon>
        <taxon>Apiales</taxon>
        <taxon>Apiaceae</taxon>
        <taxon>Apioideae</taxon>
        <taxon>apioid superclade</taxon>
        <taxon>Tordylieae</taxon>
        <taxon>Tordyliinae</taxon>
        <taxon>Heracleum</taxon>
    </lineage>
</organism>